<dbReference type="GO" id="GO:0004674">
    <property type="term" value="F:protein serine/threonine kinase activity"/>
    <property type="evidence" value="ECO:0007669"/>
    <property type="project" value="UniProtKB-KW"/>
</dbReference>
<evidence type="ECO:0000256" key="3">
    <source>
        <dbReference type="ARBA" id="ARBA00022777"/>
    </source>
</evidence>
<dbReference type="InterPro" id="IPR008271">
    <property type="entry name" value="Ser/Thr_kinase_AS"/>
</dbReference>
<comment type="caution">
    <text evidence="7">The sequence shown here is derived from an EMBL/GenBank/DDBJ whole genome shotgun (WGS) entry which is preliminary data.</text>
</comment>
<dbReference type="InterPro" id="IPR017441">
    <property type="entry name" value="Protein_kinase_ATP_BS"/>
</dbReference>
<organism evidence="7 8">
    <name type="scientific">Candidatus Magnetobacterium casense</name>
    <dbReference type="NCBI Taxonomy" id="1455061"/>
    <lineage>
        <taxon>Bacteria</taxon>
        <taxon>Pseudomonadati</taxon>
        <taxon>Nitrospirota</taxon>
        <taxon>Thermodesulfovibrionia</taxon>
        <taxon>Thermodesulfovibrionales</taxon>
        <taxon>Candidatus Magnetobacteriaceae</taxon>
        <taxon>Candidatus Magnetobacterium</taxon>
    </lineage>
</organism>
<dbReference type="InterPro" id="IPR011009">
    <property type="entry name" value="Kinase-like_dom_sf"/>
</dbReference>
<proteinExistence type="predicted"/>
<protein>
    <submittedName>
        <fullName evidence="7">Serine/threonine protein kinase</fullName>
    </submittedName>
</protein>
<feature type="domain" description="Protein kinase" evidence="6">
    <location>
        <begin position="63"/>
        <end position="334"/>
    </location>
</feature>
<dbReference type="Gene3D" id="3.30.200.20">
    <property type="entry name" value="Phosphorylase Kinase, domain 1"/>
    <property type="match status" value="1"/>
</dbReference>
<dbReference type="PROSITE" id="PS50011">
    <property type="entry name" value="PROTEIN_KINASE_DOM"/>
    <property type="match status" value="1"/>
</dbReference>
<evidence type="ECO:0000313" key="8">
    <source>
        <dbReference type="Proteomes" id="UP001196980"/>
    </source>
</evidence>
<reference evidence="7 8" key="1">
    <citation type="journal article" date="2020" name="J Geophys Res Biogeosci">
        <title>Magnetotaxis as an Adaptation to Enable Bacterial Shuttling of Microbial Sulfur and Sulfur Cycling Across Aquatic Oxic#Anoxic Interfaces.</title>
        <authorList>
            <person name="Li J."/>
            <person name="Liu P."/>
            <person name="Wang J."/>
            <person name="Roberts A.P."/>
            <person name="Pan Y."/>
        </authorList>
    </citation>
    <scope>NUCLEOTIDE SEQUENCE [LARGE SCALE GENOMIC DNA]</scope>
    <source>
        <strain evidence="7 8">MYR-1_YQ</strain>
    </source>
</reference>
<dbReference type="CDD" id="cd14014">
    <property type="entry name" value="STKc_PknB_like"/>
    <property type="match status" value="1"/>
</dbReference>
<keyword evidence="1" id="KW-0808">Transferase</keyword>
<dbReference type="Gene3D" id="1.10.510.10">
    <property type="entry name" value="Transferase(Phosphotransferase) domain 1"/>
    <property type="match status" value="1"/>
</dbReference>
<evidence type="ECO:0000313" key="7">
    <source>
        <dbReference type="EMBL" id="MBV6342142.1"/>
    </source>
</evidence>
<dbReference type="Pfam" id="PF00069">
    <property type="entry name" value="Pkinase"/>
    <property type="match status" value="1"/>
</dbReference>
<keyword evidence="4 5" id="KW-0067">ATP-binding</keyword>
<dbReference type="Proteomes" id="UP001196980">
    <property type="component" value="Unassembled WGS sequence"/>
</dbReference>
<keyword evidence="7" id="KW-0723">Serine/threonine-protein kinase</keyword>
<dbReference type="SMART" id="SM00220">
    <property type="entry name" value="S_TKc"/>
    <property type="match status" value="1"/>
</dbReference>
<evidence type="ECO:0000256" key="4">
    <source>
        <dbReference type="ARBA" id="ARBA00022840"/>
    </source>
</evidence>
<gene>
    <name evidence="7" type="ORF">HWQ67_11145</name>
</gene>
<keyword evidence="3 7" id="KW-0418">Kinase</keyword>
<dbReference type="PANTHER" id="PTHR43289">
    <property type="entry name" value="MITOGEN-ACTIVATED PROTEIN KINASE KINASE KINASE 20-RELATED"/>
    <property type="match status" value="1"/>
</dbReference>
<evidence type="ECO:0000256" key="5">
    <source>
        <dbReference type="PROSITE-ProRule" id="PRU10141"/>
    </source>
</evidence>
<evidence type="ECO:0000256" key="1">
    <source>
        <dbReference type="ARBA" id="ARBA00022679"/>
    </source>
</evidence>
<name>A0ABS6S0I3_9BACT</name>
<keyword evidence="8" id="KW-1185">Reference proteome</keyword>
<sequence length="347" mass="38960">MLDKALAVYEYVLSTGPYKDLNDRVKKVRISGETVIIDTSKKDSTVIINTKEESLYVNKLGRYWIIKELGRGAMGIVYKGRDPEINRDVALKTLDYAEMDLEDDEKADVEARFKREAEAAGKLFHPNIVKIFDVGTHTEKGKEIAYIAMEYLDGTDLSDYCKKDSNLHPRDVIRIITTVADALDYAHSKGVVHRDIKPANIMMLSNKEIRVTDFGVARIIESSKTETGMVMGTPSYMSPEQVTGNKVDGRSDLFSLGVLFFELLVCRKPFEGNSIAALMHSITKNPTPNIKDIDPKVPTCIANIILKMLAKDANNRYQTGKELIEAINDCKRLIKQRAAAHNVNKQK</sequence>
<dbReference type="PANTHER" id="PTHR43289:SF6">
    <property type="entry name" value="SERINE_THREONINE-PROTEIN KINASE NEKL-3"/>
    <property type="match status" value="1"/>
</dbReference>
<dbReference type="InterPro" id="IPR000719">
    <property type="entry name" value="Prot_kinase_dom"/>
</dbReference>
<accession>A0ABS6S0I3</accession>
<dbReference type="SUPFAM" id="SSF56112">
    <property type="entry name" value="Protein kinase-like (PK-like)"/>
    <property type="match status" value="1"/>
</dbReference>
<dbReference type="PROSITE" id="PS00108">
    <property type="entry name" value="PROTEIN_KINASE_ST"/>
    <property type="match status" value="1"/>
</dbReference>
<keyword evidence="2 5" id="KW-0547">Nucleotide-binding</keyword>
<dbReference type="PROSITE" id="PS00107">
    <property type="entry name" value="PROTEIN_KINASE_ATP"/>
    <property type="match status" value="1"/>
</dbReference>
<dbReference type="EMBL" id="JABXWD010000201">
    <property type="protein sequence ID" value="MBV6342142.1"/>
    <property type="molecule type" value="Genomic_DNA"/>
</dbReference>
<evidence type="ECO:0000259" key="6">
    <source>
        <dbReference type="PROSITE" id="PS50011"/>
    </source>
</evidence>
<feature type="binding site" evidence="5">
    <location>
        <position position="92"/>
    </location>
    <ligand>
        <name>ATP</name>
        <dbReference type="ChEBI" id="CHEBI:30616"/>
    </ligand>
</feature>
<evidence type="ECO:0000256" key="2">
    <source>
        <dbReference type="ARBA" id="ARBA00022741"/>
    </source>
</evidence>